<dbReference type="EMBL" id="CM046397">
    <property type="protein sequence ID" value="KAI8535868.1"/>
    <property type="molecule type" value="Genomic_DNA"/>
</dbReference>
<gene>
    <name evidence="1" type="ORF">RHMOL_Rhmol10G0207600</name>
</gene>
<protein>
    <submittedName>
        <fullName evidence="1">Uncharacterized protein</fullName>
    </submittedName>
</protein>
<evidence type="ECO:0000313" key="1">
    <source>
        <dbReference type="EMBL" id="KAI8535868.1"/>
    </source>
</evidence>
<evidence type="ECO:0000313" key="2">
    <source>
        <dbReference type="Proteomes" id="UP001062846"/>
    </source>
</evidence>
<sequence>MCSEVHSTMLRTSKPSDRVSDGSNLISTINDQEPFITEMKFEPLDARFDGSEVRSLVLRTLLQYNIPQFKIPSIYLYTVWLGF</sequence>
<name>A0ACC0M630_RHOML</name>
<accession>A0ACC0M630</accession>
<comment type="caution">
    <text evidence="1">The sequence shown here is derived from an EMBL/GenBank/DDBJ whole genome shotgun (WGS) entry which is preliminary data.</text>
</comment>
<reference evidence="1" key="1">
    <citation type="submission" date="2022-02" db="EMBL/GenBank/DDBJ databases">
        <title>Plant Genome Project.</title>
        <authorList>
            <person name="Zhang R.-G."/>
        </authorList>
    </citation>
    <scope>NUCLEOTIDE SEQUENCE</scope>
    <source>
        <strain evidence="1">AT1</strain>
    </source>
</reference>
<dbReference type="Proteomes" id="UP001062846">
    <property type="component" value="Chromosome 10"/>
</dbReference>
<organism evidence="1 2">
    <name type="scientific">Rhododendron molle</name>
    <name type="common">Chinese azalea</name>
    <name type="synonym">Azalea mollis</name>
    <dbReference type="NCBI Taxonomy" id="49168"/>
    <lineage>
        <taxon>Eukaryota</taxon>
        <taxon>Viridiplantae</taxon>
        <taxon>Streptophyta</taxon>
        <taxon>Embryophyta</taxon>
        <taxon>Tracheophyta</taxon>
        <taxon>Spermatophyta</taxon>
        <taxon>Magnoliopsida</taxon>
        <taxon>eudicotyledons</taxon>
        <taxon>Gunneridae</taxon>
        <taxon>Pentapetalae</taxon>
        <taxon>asterids</taxon>
        <taxon>Ericales</taxon>
        <taxon>Ericaceae</taxon>
        <taxon>Ericoideae</taxon>
        <taxon>Rhodoreae</taxon>
        <taxon>Rhododendron</taxon>
    </lineage>
</organism>
<keyword evidence="2" id="KW-1185">Reference proteome</keyword>
<proteinExistence type="predicted"/>